<dbReference type="GeneID" id="60750907"/>
<sequence>MTITVNGEPLGIEGEVSVADVVTRLGLPDRGIAVAVDGAVVPRGLWGGHTVTSGAVVEIVTAVQGG</sequence>
<dbReference type="Gene3D" id="3.10.20.30">
    <property type="match status" value="1"/>
</dbReference>
<dbReference type="CDD" id="cd00565">
    <property type="entry name" value="Ubl_ThiS"/>
    <property type="match status" value="1"/>
</dbReference>
<dbReference type="InterPro" id="IPR010035">
    <property type="entry name" value="Thi_S"/>
</dbReference>
<dbReference type="NCBIfam" id="TIGR01683">
    <property type="entry name" value="thiS"/>
    <property type="match status" value="1"/>
</dbReference>
<protein>
    <submittedName>
        <fullName evidence="1">Sulfur carrier protein ThiS</fullName>
    </submittedName>
</protein>
<dbReference type="InterPro" id="IPR012675">
    <property type="entry name" value="Beta-grasp_dom_sf"/>
</dbReference>
<evidence type="ECO:0000313" key="1">
    <source>
        <dbReference type="EMBL" id="VFA89355.1"/>
    </source>
</evidence>
<dbReference type="PANTHER" id="PTHR34472:SF1">
    <property type="entry name" value="SULFUR CARRIER PROTEIN THIS"/>
    <property type="match status" value="1"/>
</dbReference>
<comment type="caution">
    <text evidence="1">The sequence shown here is derived from an EMBL/GenBank/DDBJ whole genome shotgun (WGS) entry which is preliminary data.</text>
</comment>
<gene>
    <name evidence="1" type="ORF">NCTC8139_02918</name>
</gene>
<dbReference type="PANTHER" id="PTHR34472">
    <property type="entry name" value="SULFUR CARRIER PROTEIN THIS"/>
    <property type="match status" value="1"/>
</dbReference>
<dbReference type="Proteomes" id="UP000360750">
    <property type="component" value="Unassembled WGS sequence"/>
</dbReference>
<dbReference type="Pfam" id="PF02597">
    <property type="entry name" value="ThiS"/>
    <property type="match status" value="1"/>
</dbReference>
<dbReference type="RefSeq" id="WP_131734705.1">
    <property type="nucleotide sequence ID" value="NZ_CAACYD010000007.1"/>
</dbReference>
<reference evidence="1 2" key="1">
    <citation type="submission" date="2019-02" db="EMBL/GenBank/DDBJ databases">
        <authorList>
            <consortium name="Pathogen Informatics"/>
        </authorList>
    </citation>
    <scope>NUCLEOTIDE SEQUENCE [LARGE SCALE GENOMIC DNA]</scope>
    <source>
        <strain evidence="1 2">3012STDY6756503</strain>
    </source>
</reference>
<name>A0ABD7V4Z2_9ACTN</name>
<dbReference type="InterPro" id="IPR016155">
    <property type="entry name" value="Mopterin_synth/thiamin_S_b"/>
</dbReference>
<dbReference type="InterPro" id="IPR003749">
    <property type="entry name" value="ThiS/MoaD-like"/>
</dbReference>
<organism evidence="1 2">
    <name type="scientific">Gordonia paraffinivorans</name>
    <dbReference type="NCBI Taxonomy" id="175628"/>
    <lineage>
        <taxon>Bacteria</taxon>
        <taxon>Bacillati</taxon>
        <taxon>Actinomycetota</taxon>
        <taxon>Actinomycetes</taxon>
        <taxon>Mycobacteriales</taxon>
        <taxon>Gordoniaceae</taxon>
        <taxon>Gordonia</taxon>
    </lineage>
</organism>
<dbReference type="SUPFAM" id="SSF54285">
    <property type="entry name" value="MoaD/ThiS"/>
    <property type="match status" value="1"/>
</dbReference>
<evidence type="ECO:0000313" key="2">
    <source>
        <dbReference type="Proteomes" id="UP000360750"/>
    </source>
</evidence>
<dbReference type="AlphaFoldDB" id="A0ABD7V4Z2"/>
<proteinExistence type="predicted"/>
<accession>A0ABD7V4Z2</accession>
<dbReference type="EMBL" id="CAACYD010000007">
    <property type="protein sequence ID" value="VFA89355.1"/>
    <property type="molecule type" value="Genomic_DNA"/>
</dbReference>